<reference evidence="2 3" key="1">
    <citation type="submission" date="2019-07" db="EMBL/GenBank/DDBJ databases">
        <title>Genomics analysis of Aphanomyces spp. identifies a new class of oomycete effector associated with host adaptation.</title>
        <authorList>
            <person name="Gaulin E."/>
        </authorList>
    </citation>
    <scope>NUCLEOTIDE SEQUENCE [LARGE SCALE GENOMIC DNA]</scope>
    <source>
        <strain evidence="2 3">ATCC 201684</strain>
    </source>
</reference>
<name>A0A6G0X7U3_9STRA</name>
<protein>
    <recommendedName>
        <fullName evidence="4">START domain-containing protein</fullName>
    </recommendedName>
</protein>
<dbReference type="EMBL" id="VJMJ01000090">
    <property type="protein sequence ID" value="KAF0736067.1"/>
    <property type="molecule type" value="Genomic_DNA"/>
</dbReference>
<sequence>MAEQDDLESWDIERDLHFLIATDEQLETELDHMCSLLIDASSDASVESNASPSVQPTQQPTKRKGLNSQPVSRRKKEMFELQRQVKVLKDELETAKYQAAMQREMSCWEKAARVQLYHKRKALQENEMLREAADGNNYLIAKMKSLLGKRPRLCEETTSDQWKEYKLAASTSLRAAGIHAIADRQFSRLDTALINAGVWRLREDRTSVRPKAKDGGKTFCIEVIRHLKLDAPKDVIAKAAWSVFSDPEMQFPVPPGGKRTIEMIDPCTLYEMNEVPTPDGVICHSNIIRKAYMDEDRHVMLSRTVLHDALAPQMMHRDVEDESSWIVLENDDTNPQQCYFTFLLHVQSDLTEIRAVKPVDTDVLLEKFTQITLETTGQGLLPKESQEAAWKAFPPSMEAFSKNGKEFGKYLLQVIKQAVKSFHESKPSSCPSE</sequence>
<accession>A0A6G0X7U3</accession>
<evidence type="ECO:0000313" key="3">
    <source>
        <dbReference type="Proteomes" id="UP000481153"/>
    </source>
</evidence>
<evidence type="ECO:0000313" key="2">
    <source>
        <dbReference type="EMBL" id="KAF0736067.1"/>
    </source>
</evidence>
<feature type="compositionally biased region" description="Polar residues" evidence="1">
    <location>
        <begin position="46"/>
        <end position="71"/>
    </location>
</feature>
<feature type="region of interest" description="Disordered" evidence="1">
    <location>
        <begin position="46"/>
        <end position="75"/>
    </location>
</feature>
<keyword evidence="3" id="KW-1185">Reference proteome</keyword>
<organism evidence="2 3">
    <name type="scientific">Aphanomyces euteiches</name>
    <dbReference type="NCBI Taxonomy" id="100861"/>
    <lineage>
        <taxon>Eukaryota</taxon>
        <taxon>Sar</taxon>
        <taxon>Stramenopiles</taxon>
        <taxon>Oomycota</taxon>
        <taxon>Saprolegniomycetes</taxon>
        <taxon>Saprolegniales</taxon>
        <taxon>Verrucalvaceae</taxon>
        <taxon>Aphanomyces</taxon>
    </lineage>
</organism>
<gene>
    <name evidence="2" type="ORF">Ae201684_007654</name>
</gene>
<evidence type="ECO:0000256" key="1">
    <source>
        <dbReference type="SAM" id="MobiDB-lite"/>
    </source>
</evidence>
<evidence type="ECO:0008006" key="4">
    <source>
        <dbReference type="Google" id="ProtNLM"/>
    </source>
</evidence>
<dbReference type="AlphaFoldDB" id="A0A6G0X7U3"/>
<dbReference type="VEuPathDB" id="FungiDB:AeMF1_003535"/>
<dbReference type="Proteomes" id="UP000481153">
    <property type="component" value="Unassembled WGS sequence"/>
</dbReference>
<comment type="caution">
    <text evidence="2">The sequence shown here is derived from an EMBL/GenBank/DDBJ whole genome shotgun (WGS) entry which is preliminary data.</text>
</comment>
<proteinExistence type="predicted"/>